<evidence type="ECO:0000313" key="1">
    <source>
        <dbReference type="EMBL" id="JAH21082.1"/>
    </source>
</evidence>
<proteinExistence type="predicted"/>
<reference evidence="1" key="1">
    <citation type="submission" date="2014-11" db="EMBL/GenBank/DDBJ databases">
        <authorList>
            <person name="Amaro Gonzalez C."/>
        </authorList>
    </citation>
    <scope>NUCLEOTIDE SEQUENCE</scope>
</reference>
<sequence>MTTTQSARKPHPVTSLSQGTILIFKKACMYRKRLNNPAQKIPIIVNSKINGFISRTV</sequence>
<dbReference type="AlphaFoldDB" id="A0A0E9QX82"/>
<organism evidence="1">
    <name type="scientific">Anguilla anguilla</name>
    <name type="common">European freshwater eel</name>
    <name type="synonym">Muraena anguilla</name>
    <dbReference type="NCBI Taxonomy" id="7936"/>
    <lineage>
        <taxon>Eukaryota</taxon>
        <taxon>Metazoa</taxon>
        <taxon>Chordata</taxon>
        <taxon>Craniata</taxon>
        <taxon>Vertebrata</taxon>
        <taxon>Euteleostomi</taxon>
        <taxon>Actinopterygii</taxon>
        <taxon>Neopterygii</taxon>
        <taxon>Teleostei</taxon>
        <taxon>Anguilliformes</taxon>
        <taxon>Anguillidae</taxon>
        <taxon>Anguilla</taxon>
    </lineage>
</organism>
<name>A0A0E9QX82_ANGAN</name>
<dbReference type="EMBL" id="GBXM01087495">
    <property type="protein sequence ID" value="JAH21082.1"/>
    <property type="molecule type" value="Transcribed_RNA"/>
</dbReference>
<accession>A0A0E9QX82</accession>
<reference evidence="1" key="2">
    <citation type="journal article" date="2015" name="Fish Shellfish Immunol.">
        <title>Early steps in the European eel (Anguilla anguilla)-Vibrio vulnificus interaction in the gills: Role of the RtxA13 toxin.</title>
        <authorList>
            <person name="Callol A."/>
            <person name="Pajuelo D."/>
            <person name="Ebbesson L."/>
            <person name="Teles M."/>
            <person name="MacKenzie S."/>
            <person name="Amaro C."/>
        </authorList>
    </citation>
    <scope>NUCLEOTIDE SEQUENCE</scope>
</reference>
<protein>
    <submittedName>
        <fullName evidence="1">Uncharacterized protein</fullName>
    </submittedName>
</protein>